<evidence type="ECO:0000256" key="3">
    <source>
        <dbReference type="ARBA" id="ARBA00017306"/>
    </source>
</evidence>
<dbReference type="GO" id="GO:0016251">
    <property type="term" value="F:RNA polymerase II general transcription initiation factor activity"/>
    <property type="evidence" value="ECO:0007669"/>
    <property type="project" value="TreeGrafter"/>
</dbReference>
<accession>A0A1E3QYC5</accession>
<dbReference type="GO" id="GO:0003677">
    <property type="term" value="F:DNA binding"/>
    <property type="evidence" value="ECO:0007669"/>
    <property type="project" value="TreeGrafter"/>
</dbReference>
<reference evidence="11" key="1">
    <citation type="submission" date="2016-05" db="EMBL/GenBank/DDBJ databases">
        <title>Comparative genomics of biotechnologically important yeasts.</title>
        <authorList>
            <consortium name="DOE Joint Genome Institute"/>
            <person name="Riley R."/>
            <person name="Haridas S."/>
            <person name="Wolfe K.H."/>
            <person name="Lopes M.R."/>
            <person name="Hittinger C.T."/>
            <person name="Goker M."/>
            <person name="Salamov A."/>
            <person name="Wisecaver J."/>
            <person name="Long T.M."/>
            <person name="Aerts A.L."/>
            <person name="Barry K."/>
            <person name="Choi C."/>
            <person name="Clum A."/>
            <person name="Coughlan A.Y."/>
            <person name="Deshpande S."/>
            <person name="Douglass A.P."/>
            <person name="Hanson S.J."/>
            <person name="Klenk H.-P."/>
            <person name="Labutti K."/>
            <person name="Lapidus A."/>
            <person name="Lindquist E."/>
            <person name="Lipzen A."/>
            <person name="Meier-Kolthoff J.P."/>
            <person name="Ohm R.A."/>
            <person name="Otillar R.P."/>
            <person name="Pangilinan J."/>
            <person name="Peng Y."/>
            <person name="Rokas A."/>
            <person name="Rosa C.A."/>
            <person name="Scheuner C."/>
            <person name="Sibirny A.A."/>
            <person name="Slot J.C."/>
            <person name="Stielow J.B."/>
            <person name="Sun H."/>
            <person name="Kurtzman C.P."/>
            <person name="Blackwell M."/>
            <person name="Grigoriev I.V."/>
            <person name="Jeffries T.W."/>
        </authorList>
    </citation>
    <scope>NUCLEOTIDE SEQUENCE [LARGE SCALE GENOMIC DNA]</scope>
    <source>
        <strain evidence="11">NRRL Y-12698</strain>
    </source>
</reference>
<dbReference type="RefSeq" id="XP_018987922.1">
    <property type="nucleotide sequence ID" value="XM_019131193.2"/>
</dbReference>
<evidence type="ECO:0000256" key="7">
    <source>
        <dbReference type="ARBA" id="ARBA00025346"/>
    </source>
</evidence>
<proteinExistence type="inferred from homology"/>
<keyword evidence="5" id="KW-0804">Transcription</keyword>
<dbReference type="PANTHER" id="PTHR15138">
    <property type="entry name" value="TRANSCRIPTION INITIATION FACTOR TFIID SUBUNIT 4"/>
    <property type="match status" value="1"/>
</dbReference>
<keyword evidence="6" id="KW-0539">Nucleus</keyword>
<gene>
    <name evidence="10" type="ORF">BABINDRAFT_18391</name>
</gene>
<evidence type="ECO:0000256" key="4">
    <source>
        <dbReference type="ARBA" id="ARBA00023015"/>
    </source>
</evidence>
<feature type="non-terminal residue" evidence="10">
    <location>
        <position position="247"/>
    </location>
</feature>
<keyword evidence="11" id="KW-1185">Reference proteome</keyword>
<comment type="similarity">
    <text evidence="2">Belongs to the TAF4 family.</text>
</comment>
<dbReference type="OrthoDB" id="21060at2759"/>
<dbReference type="GO" id="GO:0006367">
    <property type="term" value="P:transcription initiation at RNA polymerase II promoter"/>
    <property type="evidence" value="ECO:0007669"/>
    <property type="project" value="TreeGrafter"/>
</dbReference>
<evidence type="ECO:0000256" key="8">
    <source>
        <dbReference type="ARBA" id="ARBA00031747"/>
    </source>
</evidence>
<dbReference type="InterPro" id="IPR007900">
    <property type="entry name" value="TAF4_C"/>
</dbReference>
<dbReference type="EMBL" id="KV454426">
    <property type="protein sequence ID" value="ODQ82594.1"/>
    <property type="molecule type" value="Genomic_DNA"/>
</dbReference>
<protein>
    <recommendedName>
        <fullName evidence="3">Transcription initiation factor TFIID subunit 4</fullName>
    </recommendedName>
    <alternativeName>
        <fullName evidence="8">TBP-associated factor 4</fullName>
    </alternativeName>
</protein>
<dbReference type="InterPro" id="IPR045144">
    <property type="entry name" value="TAF4"/>
</dbReference>
<evidence type="ECO:0000256" key="2">
    <source>
        <dbReference type="ARBA" id="ARBA00006178"/>
    </source>
</evidence>
<name>A0A1E3QYC5_9ASCO</name>
<keyword evidence="4" id="KW-0805">Transcription regulation</keyword>
<evidence type="ECO:0000259" key="9">
    <source>
        <dbReference type="Pfam" id="PF05236"/>
    </source>
</evidence>
<evidence type="ECO:0000313" key="10">
    <source>
        <dbReference type="EMBL" id="ODQ82594.1"/>
    </source>
</evidence>
<sequence length="247" mass="27226">QTSSDPTTLADTLASAGVDLREEEALLSSTIQIPFGAEADVAKIVSSLFLEHRQLAPFMRMIARDNGVKQTFDQEPDILGTMSAACEHWLSHVVTKTALLARHRKRTTKKSSTLNRNHTPTALRELAYKQKAEEDARSQKRIQLGIETALDLLQRAGAEETLHRATNSTASMMTGAKRRKYAWLSNGANAGAGTGGRNSNVRGDTGLRFRENRYSRGIVLRDVLEAMDGERMGVDKSIVKGYAKLRD</sequence>
<organism evidence="10 11">
    <name type="scientific">Babjeviella inositovora NRRL Y-12698</name>
    <dbReference type="NCBI Taxonomy" id="984486"/>
    <lineage>
        <taxon>Eukaryota</taxon>
        <taxon>Fungi</taxon>
        <taxon>Dikarya</taxon>
        <taxon>Ascomycota</taxon>
        <taxon>Saccharomycotina</taxon>
        <taxon>Pichiomycetes</taxon>
        <taxon>Serinales incertae sedis</taxon>
        <taxon>Babjeviella</taxon>
    </lineage>
</organism>
<dbReference type="AlphaFoldDB" id="A0A1E3QYC5"/>
<evidence type="ECO:0000256" key="1">
    <source>
        <dbReference type="ARBA" id="ARBA00004123"/>
    </source>
</evidence>
<evidence type="ECO:0000256" key="5">
    <source>
        <dbReference type="ARBA" id="ARBA00023163"/>
    </source>
</evidence>
<dbReference type="Proteomes" id="UP000094336">
    <property type="component" value="Unassembled WGS sequence"/>
</dbReference>
<evidence type="ECO:0000313" key="11">
    <source>
        <dbReference type="Proteomes" id="UP000094336"/>
    </source>
</evidence>
<feature type="non-terminal residue" evidence="10">
    <location>
        <position position="1"/>
    </location>
</feature>
<dbReference type="GO" id="GO:0005669">
    <property type="term" value="C:transcription factor TFIID complex"/>
    <property type="evidence" value="ECO:0007669"/>
    <property type="project" value="InterPro"/>
</dbReference>
<feature type="domain" description="Transcription initiation factor TFIID component TAF4 C-terminal" evidence="9">
    <location>
        <begin position="9"/>
        <end position="242"/>
    </location>
</feature>
<dbReference type="PANTHER" id="PTHR15138:SF14">
    <property type="entry name" value="TRANSCRIPTION INITIATION FACTOR TFIID SUBUNIT 4"/>
    <property type="match status" value="1"/>
</dbReference>
<evidence type="ECO:0000256" key="6">
    <source>
        <dbReference type="ARBA" id="ARBA00023242"/>
    </source>
</evidence>
<dbReference type="STRING" id="984486.A0A1E3QYC5"/>
<comment type="function">
    <text evidence="7">Functions as a component of the DNA-binding general transcription factor complex TFIID. Binding of TFIID to a promoter (with or without TATA element) is the initial step in pre-initiation complex (PIC) formation. TFIID plays a key role in the regulation of gene expression by RNA polymerase II through different activities such as transcription activator interaction, core promoter recognition and selectivity, TFIIA and TFIIB interaction, chromatin modification (histone acetylation by TAF1), facilitation of DNA opening and initiation of transcription.</text>
</comment>
<dbReference type="Pfam" id="PF05236">
    <property type="entry name" value="TAF4"/>
    <property type="match status" value="1"/>
</dbReference>
<comment type="subcellular location">
    <subcellularLocation>
        <location evidence="1">Nucleus</location>
    </subcellularLocation>
</comment>
<dbReference type="GeneID" id="30149046"/>